<protein>
    <submittedName>
        <fullName evidence="9">Iron ABC transporter ATP-binding protein</fullName>
    </submittedName>
</protein>
<dbReference type="GO" id="GO:0016887">
    <property type="term" value="F:ATP hydrolysis activity"/>
    <property type="evidence" value="ECO:0007669"/>
    <property type="project" value="InterPro"/>
</dbReference>
<evidence type="ECO:0000256" key="8">
    <source>
        <dbReference type="ARBA" id="ARBA00023136"/>
    </source>
</evidence>
<evidence type="ECO:0000313" key="10">
    <source>
        <dbReference type="Proteomes" id="UP000232693"/>
    </source>
</evidence>
<evidence type="ECO:0000256" key="3">
    <source>
        <dbReference type="ARBA" id="ARBA00022496"/>
    </source>
</evidence>
<dbReference type="GO" id="GO:0043190">
    <property type="term" value="C:ATP-binding cassette (ABC) transporter complex"/>
    <property type="evidence" value="ECO:0007669"/>
    <property type="project" value="InterPro"/>
</dbReference>
<keyword evidence="5 9" id="KW-0067">ATP-binding</keyword>
<keyword evidence="8" id="KW-0472">Membrane</keyword>
<dbReference type="InterPro" id="IPR003439">
    <property type="entry name" value="ABC_transporter-like_ATP-bd"/>
</dbReference>
<dbReference type="SMART" id="SM00382">
    <property type="entry name" value="AAA"/>
    <property type="match status" value="1"/>
</dbReference>
<dbReference type="InterPro" id="IPR013611">
    <property type="entry name" value="Transp-assoc_OB_typ2"/>
</dbReference>
<dbReference type="InterPro" id="IPR027417">
    <property type="entry name" value="P-loop_NTPase"/>
</dbReference>
<dbReference type="AlphaFoldDB" id="A0A2K9B2S3"/>
<dbReference type="RefSeq" id="WP_106647041.1">
    <property type="nucleotide sequence ID" value="NZ_BMGO01000001.1"/>
</dbReference>
<evidence type="ECO:0000256" key="6">
    <source>
        <dbReference type="ARBA" id="ARBA00023004"/>
    </source>
</evidence>
<dbReference type="Proteomes" id="UP000232693">
    <property type="component" value="Chromosome"/>
</dbReference>
<keyword evidence="6" id="KW-0408">Iron</keyword>
<dbReference type="GO" id="GO:0015697">
    <property type="term" value="P:quaternary ammonium group transport"/>
    <property type="evidence" value="ECO:0007669"/>
    <property type="project" value="UniProtKB-ARBA"/>
</dbReference>
<sequence>MSEFSDHPILQLNDVQCRHGEQIIVNHIDFKLKAGDSACLLGPSGCGKTTLLRAIAGLEPIYEGYISIHGRFCSKPDFTLPPEKRHLGLVFQDHALFPHLNIFDNVAFGLRHLPRKERRERVKECLELVGLEAMEKRYPHQLSGGQQQRVALARSIAPRPELILLDEPFSSLDTHLRRSLARELKELLKAQNIASLLVTHDQQEAFAMADYIGVMHQGKLLQWDTPYNLYHKPVDAQIASFIGEGHFIAGTISDHQHVNTVLGNFTIANGKKFTPNDSVLVLMRPDDVKPNMNSPLRGKVTHKVFKGAIIEYELELSNNEQLKAIFPSHHDYPLSQDIGFDLDVKHLIVYPDHISL</sequence>
<dbReference type="InterPro" id="IPR008995">
    <property type="entry name" value="Mo/tungstate-bd_C_term_dom"/>
</dbReference>
<dbReference type="GO" id="GO:0015408">
    <property type="term" value="F:ABC-type ferric iron transporter activity"/>
    <property type="evidence" value="ECO:0007669"/>
    <property type="project" value="InterPro"/>
</dbReference>
<dbReference type="PANTHER" id="PTHR42781:SF4">
    <property type="entry name" value="SPERMIDINE_PUTRESCINE IMPORT ATP-BINDING PROTEIN POTA"/>
    <property type="match status" value="1"/>
</dbReference>
<dbReference type="InterPro" id="IPR003593">
    <property type="entry name" value="AAA+_ATPase"/>
</dbReference>
<keyword evidence="2" id="KW-1003">Cell membrane</keyword>
<gene>
    <name evidence="9" type="ORF">CW740_08155</name>
</gene>
<evidence type="ECO:0000256" key="1">
    <source>
        <dbReference type="ARBA" id="ARBA00022448"/>
    </source>
</evidence>
<dbReference type="InterPro" id="IPR017871">
    <property type="entry name" value="ABC_transporter-like_CS"/>
</dbReference>
<proteinExistence type="predicted"/>
<dbReference type="SUPFAM" id="SSF50331">
    <property type="entry name" value="MOP-like"/>
    <property type="match status" value="1"/>
</dbReference>
<accession>A0A2K9B2S3</accession>
<dbReference type="KEGG" id="kpd:CW740_08155"/>
<evidence type="ECO:0000256" key="5">
    <source>
        <dbReference type="ARBA" id="ARBA00022840"/>
    </source>
</evidence>
<keyword evidence="1" id="KW-0813">Transport</keyword>
<evidence type="ECO:0000256" key="2">
    <source>
        <dbReference type="ARBA" id="ARBA00022475"/>
    </source>
</evidence>
<organism evidence="9 10">
    <name type="scientific">Kangiella profundi</name>
    <dbReference type="NCBI Taxonomy" id="1561924"/>
    <lineage>
        <taxon>Bacteria</taxon>
        <taxon>Pseudomonadati</taxon>
        <taxon>Pseudomonadota</taxon>
        <taxon>Gammaproteobacteria</taxon>
        <taxon>Kangiellales</taxon>
        <taxon>Kangiellaceae</taxon>
        <taxon>Kangiella</taxon>
    </lineage>
</organism>
<dbReference type="InterPro" id="IPR015853">
    <property type="entry name" value="ABC_transpr_FbpC"/>
</dbReference>
<dbReference type="PROSITE" id="PS00211">
    <property type="entry name" value="ABC_TRANSPORTER_1"/>
    <property type="match status" value="1"/>
</dbReference>
<dbReference type="EMBL" id="CP025120">
    <property type="protein sequence ID" value="AUD79218.1"/>
    <property type="molecule type" value="Genomic_DNA"/>
</dbReference>
<dbReference type="GO" id="GO:0005524">
    <property type="term" value="F:ATP binding"/>
    <property type="evidence" value="ECO:0007669"/>
    <property type="project" value="UniProtKB-KW"/>
</dbReference>
<dbReference type="InterPro" id="IPR050093">
    <property type="entry name" value="ABC_SmlMolc_Importer"/>
</dbReference>
<keyword evidence="10" id="KW-1185">Reference proteome</keyword>
<dbReference type="Pfam" id="PF00005">
    <property type="entry name" value="ABC_tran"/>
    <property type="match status" value="1"/>
</dbReference>
<dbReference type="FunFam" id="3.40.50.300:FF:000425">
    <property type="entry name" value="Probable ABC transporter, ATP-binding subunit"/>
    <property type="match status" value="1"/>
</dbReference>
<dbReference type="CDD" id="cd03259">
    <property type="entry name" value="ABC_Carb_Solutes_like"/>
    <property type="match status" value="1"/>
</dbReference>
<dbReference type="Gene3D" id="3.40.50.300">
    <property type="entry name" value="P-loop containing nucleotide triphosphate hydrolases"/>
    <property type="match status" value="1"/>
</dbReference>
<evidence type="ECO:0000256" key="4">
    <source>
        <dbReference type="ARBA" id="ARBA00022741"/>
    </source>
</evidence>
<evidence type="ECO:0000256" key="7">
    <source>
        <dbReference type="ARBA" id="ARBA00023065"/>
    </source>
</evidence>
<name>A0A2K9B2S3_9GAMM</name>
<reference evidence="9 10" key="1">
    <citation type="submission" date="2017-12" db="EMBL/GenBank/DDBJ databases">
        <title>Kangiella profundi FT102 completed genome.</title>
        <authorList>
            <person name="Xu J."/>
            <person name="Wang J."/>
            <person name="Lu Y."/>
        </authorList>
    </citation>
    <scope>NUCLEOTIDE SEQUENCE [LARGE SCALE GENOMIC DNA]</scope>
    <source>
        <strain evidence="9 10">FT102</strain>
    </source>
</reference>
<dbReference type="Pfam" id="PF08402">
    <property type="entry name" value="TOBE_2"/>
    <property type="match status" value="1"/>
</dbReference>
<keyword evidence="7" id="KW-0406">Ion transport</keyword>
<dbReference type="PROSITE" id="PS50893">
    <property type="entry name" value="ABC_TRANSPORTER_2"/>
    <property type="match status" value="1"/>
</dbReference>
<evidence type="ECO:0000313" key="9">
    <source>
        <dbReference type="EMBL" id="AUD79218.1"/>
    </source>
</evidence>
<keyword evidence="3" id="KW-0410">Iron transport</keyword>
<dbReference type="SUPFAM" id="SSF52540">
    <property type="entry name" value="P-loop containing nucleoside triphosphate hydrolases"/>
    <property type="match status" value="1"/>
</dbReference>
<dbReference type="OrthoDB" id="9802264at2"/>
<keyword evidence="4" id="KW-0547">Nucleotide-binding</keyword>
<dbReference type="PANTHER" id="PTHR42781">
    <property type="entry name" value="SPERMIDINE/PUTRESCINE IMPORT ATP-BINDING PROTEIN POTA"/>
    <property type="match status" value="1"/>
</dbReference>